<evidence type="ECO:0000256" key="10">
    <source>
        <dbReference type="SAM" id="Coils"/>
    </source>
</evidence>
<dbReference type="CDD" id="cd00077">
    <property type="entry name" value="HDc"/>
    <property type="match status" value="1"/>
</dbReference>
<keyword evidence="10" id="KW-0175">Coiled coil</keyword>
<evidence type="ECO:0000256" key="3">
    <source>
        <dbReference type="ARBA" id="ARBA00022694"/>
    </source>
</evidence>
<comment type="caution">
    <text evidence="14">The sequence shown here is derived from an EMBL/GenBank/DDBJ whole genome shotgun (WGS) entry which is preliminary data.</text>
</comment>
<evidence type="ECO:0000256" key="5">
    <source>
        <dbReference type="ARBA" id="ARBA00022723"/>
    </source>
</evidence>
<reference evidence="14 15" key="1">
    <citation type="journal article" date="2016" name="Nat. Commun.">
        <title>Thousands of microbial genomes shed light on interconnected biogeochemical processes in an aquifer system.</title>
        <authorList>
            <person name="Anantharaman K."/>
            <person name="Brown C.T."/>
            <person name="Hug L.A."/>
            <person name="Sharon I."/>
            <person name="Castelle C.J."/>
            <person name="Probst A.J."/>
            <person name="Thomas B.C."/>
            <person name="Singh A."/>
            <person name="Wilkins M.J."/>
            <person name="Karaoz U."/>
            <person name="Brodie E.L."/>
            <person name="Williams K.H."/>
            <person name="Hubbard S.S."/>
            <person name="Banfield J.F."/>
        </authorList>
    </citation>
    <scope>NUCLEOTIDE SEQUENCE [LARGE SCALE GENOMIC DNA]</scope>
</reference>
<dbReference type="SUPFAM" id="SSF81891">
    <property type="entry name" value="Poly A polymerase C-terminal region-like"/>
    <property type="match status" value="1"/>
</dbReference>
<feature type="domain" description="Poly A polymerase head" evidence="11">
    <location>
        <begin position="21"/>
        <end position="168"/>
    </location>
</feature>
<gene>
    <name evidence="14" type="ORF">A3H66_02015</name>
</gene>
<keyword evidence="8 9" id="KW-0694">RNA-binding</keyword>
<dbReference type="Gene3D" id="1.10.3090.10">
    <property type="entry name" value="cca-adding enzyme, domain 2"/>
    <property type="match status" value="1"/>
</dbReference>
<comment type="cofactor">
    <cofactor evidence="1">
        <name>Mg(2+)</name>
        <dbReference type="ChEBI" id="CHEBI:18420"/>
    </cofactor>
</comment>
<dbReference type="CDD" id="cd05398">
    <property type="entry name" value="NT_ClassII-CCAase"/>
    <property type="match status" value="1"/>
</dbReference>
<dbReference type="SUPFAM" id="SSF81301">
    <property type="entry name" value="Nucleotidyltransferase"/>
    <property type="match status" value="1"/>
</dbReference>
<dbReference type="InterPro" id="IPR032828">
    <property type="entry name" value="PolyA_RNA-bd"/>
</dbReference>
<feature type="domain" description="CCA-adding enzyme C-terminal" evidence="13">
    <location>
        <begin position="325"/>
        <end position="460"/>
    </location>
</feature>
<dbReference type="InterPro" id="IPR002646">
    <property type="entry name" value="PolA_pol_head_dom"/>
</dbReference>
<keyword evidence="2 9" id="KW-0808">Transferase</keyword>
<sequence>MQTPDYIKNIVEKLEQVGFEAYIVGGCVRDLLMARQPKDWDVTTNARPEKILEIFPDGKYKNDFGTVLVPVKPANGEAEDVVEVTTYRSEQGYSDRRHPDQVRFEDSLEKDLSRRDFTVNAMALRLITHNSQPVTQMRDKKSYELRDASYELIDLFGGAKDLKKKVIRAVGEPEDRFKEDALRMMRAVRLACQLGFMLEPKTERGIVKMAGSIKFISGERLRDELIKILETDKAYEGIMMLHEFKLLQYLMPELERGVGVAQNRHHIYTVFNHSVLSLKHTPSKKWQVKLASLLHDIAKPQTKRISSGQEATFYNHDIIGARVTEKIMRRLKFAGQDIEKVTSLVRNHMFYYNVGEVTESSVRRLVRKVGEENLADLIALRVADRLGSGVPKAKPYKLRHLEYMMEKVRHDAVSVKMLAINGDDLMKLLGIAPGPKIGAILDVLLSEVIEDQKLNDQKYLETRSLELNKMDLKELREKAKEKIEEKKMEDDEEIKKEFYVK</sequence>
<protein>
    <recommendedName>
        <fullName evidence="16">HD domain-containing protein</fullName>
    </recommendedName>
</protein>
<dbReference type="Pfam" id="PF13735">
    <property type="entry name" value="tRNA_NucTran2_2"/>
    <property type="match status" value="1"/>
</dbReference>
<dbReference type="Gene3D" id="3.30.460.10">
    <property type="entry name" value="Beta Polymerase, domain 2"/>
    <property type="match status" value="1"/>
</dbReference>
<evidence type="ECO:0000259" key="13">
    <source>
        <dbReference type="Pfam" id="PF13735"/>
    </source>
</evidence>
<dbReference type="InterPro" id="IPR003607">
    <property type="entry name" value="HD/PDEase_dom"/>
</dbReference>
<dbReference type="InterPro" id="IPR043519">
    <property type="entry name" value="NT_sf"/>
</dbReference>
<keyword evidence="6" id="KW-0547">Nucleotide-binding</keyword>
<feature type="coiled-coil region" evidence="10">
    <location>
        <begin position="462"/>
        <end position="496"/>
    </location>
</feature>
<evidence type="ECO:0000259" key="12">
    <source>
        <dbReference type="Pfam" id="PF12627"/>
    </source>
</evidence>
<dbReference type="GO" id="GO:0008033">
    <property type="term" value="P:tRNA processing"/>
    <property type="evidence" value="ECO:0007669"/>
    <property type="project" value="UniProtKB-KW"/>
</dbReference>
<evidence type="ECO:0000256" key="2">
    <source>
        <dbReference type="ARBA" id="ARBA00022679"/>
    </source>
</evidence>
<dbReference type="Pfam" id="PF12627">
    <property type="entry name" value="PolyA_pol_RNAbd"/>
    <property type="match status" value="1"/>
</dbReference>
<dbReference type="PANTHER" id="PTHR46173">
    <property type="entry name" value="CCA TRNA NUCLEOTIDYLTRANSFERASE 1, MITOCHONDRIAL"/>
    <property type="match status" value="1"/>
</dbReference>
<dbReference type="InterPro" id="IPR050264">
    <property type="entry name" value="Bact_CCA-adding_enz_type3_sf"/>
</dbReference>
<evidence type="ECO:0000313" key="14">
    <source>
        <dbReference type="EMBL" id="OGF24289.1"/>
    </source>
</evidence>
<comment type="similarity">
    <text evidence="9">Belongs to the tRNA nucleotidyltransferase/poly(A) polymerase family.</text>
</comment>
<organism evidence="14 15">
    <name type="scientific">Candidatus Falkowbacteria bacterium RIFCSPLOWO2_02_FULL_45_21</name>
    <dbReference type="NCBI Taxonomy" id="1797989"/>
    <lineage>
        <taxon>Bacteria</taxon>
        <taxon>Candidatus Falkowiibacteriota</taxon>
    </lineage>
</organism>
<keyword evidence="7" id="KW-0460">Magnesium</keyword>
<evidence type="ECO:0000256" key="7">
    <source>
        <dbReference type="ARBA" id="ARBA00022842"/>
    </source>
</evidence>
<evidence type="ECO:0000313" key="15">
    <source>
        <dbReference type="Proteomes" id="UP000178783"/>
    </source>
</evidence>
<evidence type="ECO:0000256" key="1">
    <source>
        <dbReference type="ARBA" id="ARBA00001946"/>
    </source>
</evidence>
<dbReference type="InterPro" id="IPR032810">
    <property type="entry name" value="CCA-adding_enz_C"/>
</dbReference>
<dbReference type="Proteomes" id="UP000178783">
    <property type="component" value="Unassembled WGS sequence"/>
</dbReference>
<accession>A0A1F5SCB5</accession>
<dbReference type="GO" id="GO:0000166">
    <property type="term" value="F:nucleotide binding"/>
    <property type="evidence" value="ECO:0007669"/>
    <property type="project" value="UniProtKB-KW"/>
</dbReference>
<dbReference type="EMBL" id="MFFW01000028">
    <property type="protein sequence ID" value="OGF24289.1"/>
    <property type="molecule type" value="Genomic_DNA"/>
</dbReference>
<dbReference type="GO" id="GO:0016779">
    <property type="term" value="F:nucleotidyltransferase activity"/>
    <property type="evidence" value="ECO:0007669"/>
    <property type="project" value="UniProtKB-KW"/>
</dbReference>
<evidence type="ECO:0000256" key="6">
    <source>
        <dbReference type="ARBA" id="ARBA00022741"/>
    </source>
</evidence>
<evidence type="ECO:0000256" key="8">
    <source>
        <dbReference type="ARBA" id="ARBA00022884"/>
    </source>
</evidence>
<dbReference type="PANTHER" id="PTHR46173:SF1">
    <property type="entry name" value="CCA TRNA NUCLEOTIDYLTRANSFERASE 1, MITOCHONDRIAL"/>
    <property type="match status" value="1"/>
</dbReference>
<dbReference type="GO" id="GO:0046872">
    <property type="term" value="F:metal ion binding"/>
    <property type="evidence" value="ECO:0007669"/>
    <property type="project" value="UniProtKB-KW"/>
</dbReference>
<feature type="domain" description="tRNA nucleotidyltransferase/poly(A) polymerase RNA and SrmB- binding" evidence="12">
    <location>
        <begin position="195"/>
        <end position="255"/>
    </location>
</feature>
<evidence type="ECO:0000256" key="9">
    <source>
        <dbReference type="RuleBase" id="RU003953"/>
    </source>
</evidence>
<dbReference type="Gene3D" id="1.10.246.80">
    <property type="match status" value="1"/>
</dbReference>
<dbReference type="AlphaFoldDB" id="A0A1F5SCB5"/>
<keyword evidence="5" id="KW-0479">Metal-binding</keyword>
<name>A0A1F5SCB5_9BACT</name>
<keyword evidence="3" id="KW-0819">tRNA processing</keyword>
<dbReference type="STRING" id="1797989.A3H66_02015"/>
<dbReference type="GO" id="GO:0000049">
    <property type="term" value="F:tRNA binding"/>
    <property type="evidence" value="ECO:0007669"/>
    <property type="project" value="TreeGrafter"/>
</dbReference>
<keyword evidence="4" id="KW-0548">Nucleotidyltransferase</keyword>
<dbReference type="Pfam" id="PF01743">
    <property type="entry name" value="PolyA_pol"/>
    <property type="match status" value="1"/>
</dbReference>
<evidence type="ECO:0000259" key="11">
    <source>
        <dbReference type="Pfam" id="PF01743"/>
    </source>
</evidence>
<proteinExistence type="inferred from homology"/>
<evidence type="ECO:0000256" key="4">
    <source>
        <dbReference type="ARBA" id="ARBA00022695"/>
    </source>
</evidence>
<evidence type="ECO:0008006" key="16">
    <source>
        <dbReference type="Google" id="ProtNLM"/>
    </source>
</evidence>